<dbReference type="Gene3D" id="2.40.30.130">
    <property type="match status" value="1"/>
</dbReference>
<dbReference type="Gene3D" id="3.30.980.10">
    <property type="entry name" value="Threonyl-trna Synthetase, Chain A, domain 2"/>
    <property type="match status" value="1"/>
</dbReference>
<dbReference type="InterPro" id="IPR051335">
    <property type="entry name" value="Alanyl-tRNA_Editing_Enzymes"/>
</dbReference>
<dbReference type="InterPro" id="IPR012947">
    <property type="entry name" value="tRNA_SAD"/>
</dbReference>
<dbReference type="InterPro" id="IPR018165">
    <property type="entry name" value="Ala-tRNA-synth_IIc_core"/>
</dbReference>
<evidence type="ECO:0000259" key="5">
    <source>
        <dbReference type="PROSITE" id="PS50860"/>
    </source>
</evidence>
<dbReference type="GO" id="GO:0004813">
    <property type="term" value="F:alanine-tRNA ligase activity"/>
    <property type="evidence" value="ECO:0007669"/>
    <property type="project" value="InterPro"/>
</dbReference>
<evidence type="ECO:0000256" key="1">
    <source>
        <dbReference type="ARBA" id="ARBA00001947"/>
    </source>
</evidence>
<dbReference type="GO" id="GO:0003676">
    <property type="term" value="F:nucleic acid binding"/>
    <property type="evidence" value="ECO:0007669"/>
    <property type="project" value="InterPro"/>
</dbReference>
<protein>
    <submittedName>
        <fullName evidence="6">Threonyl/alanyl tRNA synthetase SAD</fullName>
    </submittedName>
</protein>
<dbReference type="GO" id="GO:0006419">
    <property type="term" value="P:alanyl-tRNA aminoacylation"/>
    <property type="evidence" value="ECO:0007669"/>
    <property type="project" value="InterPro"/>
</dbReference>
<accession>T0ZKI5</accession>
<evidence type="ECO:0000256" key="4">
    <source>
        <dbReference type="ARBA" id="ARBA00022833"/>
    </source>
</evidence>
<organism evidence="6">
    <name type="scientific">mine drainage metagenome</name>
    <dbReference type="NCBI Taxonomy" id="410659"/>
    <lineage>
        <taxon>unclassified sequences</taxon>
        <taxon>metagenomes</taxon>
        <taxon>ecological metagenomes</taxon>
    </lineage>
</organism>
<dbReference type="GO" id="GO:0005737">
    <property type="term" value="C:cytoplasm"/>
    <property type="evidence" value="ECO:0007669"/>
    <property type="project" value="UniProtKB-SubCell"/>
</dbReference>
<dbReference type="EMBL" id="AUZZ01006773">
    <property type="protein sequence ID" value="EQD44957.1"/>
    <property type="molecule type" value="Genomic_DNA"/>
</dbReference>
<evidence type="ECO:0000313" key="6">
    <source>
        <dbReference type="EMBL" id="EQD44957.1"/>
    </source>
</evidence>
<comment type="cofactor">
    <cofactor evidence="1">
        <name>Zn(2+)</name>
        <dbReference type="ChEBI" id="CHEBI:29105"/>
    </cofactor>
</comment>
<dbReference type="AlphaFoldDB" id="T0ZKI5"/>
<dbReference type="Pfam" id="PF01411">
    <property type="entry name" value="tRNA-synt_2c"/>
    <property type="match status" value="1"/>
</dbReference>
<proteinExistence type="predicted"/>
<keyword evidence="6" id="KW-0030">Aminoacyl-tRNA synthetase</keyword>
<dbReference type="InterPro" id="IPR018163">
    <property type="entry name" value="Thr/Ala-tRNA-synth_IIc_edit"/>
</dbReference>
<comment type="subcellular location">
    <subcellularLocation>
        <location evidence="2">Cytoplasm</location>
    </subcellularLocation>
</comment>
<comment type="caution">
    <text evidence="6">The sequence shown here is derived from an EMBL/GenBank/DDBJ whole genome shotgun (WGS) entry which is preliminary data.</text>
</comment>
<dbReference type="GO" id="GO:0046872">
    <property type="term" value="F:metal ion binding"/>
    <property type="evidence" value="ECO:0007669"/>
    <property type="project" value="UniProtKB-KW"/>
</dbReference>
<evidence type="ECO:0000256" key="2">
    <source>
        <dbReference type="ARBA" id="ARBA00004496"/>
    </source>
</evidence>
<keyword evidence="6" id="KW-0436">Ligase</keyword>
<keyword evidence="4" id="KW-0862">Zinc</keyword>
<dbReference type="InterPro" id="IPR018164">
    <property type="entry name" value="Ala-tRNA-synth_IIc_N"/>
</dbReference>
<dbReference type="GO" id="GO:0005524">
    <property type="term" value="F:ATP binding"/>
    <property type="evidence" value="ECO:0007669"/>
    <property type="project" value="InterPro"/>
</dbReference>
<reference evidence="6" key="1">
    <citation type="submission" date="2013-08" db="EMBL/GenBank/DDBJ databases">
        <authorList>
            <person name="Mendez C."/>
            <person name="Richter M."/>
            <person name="Ferrer M."/>
            <person name="Sanchez J."/>
        </authorList>
    </citation>
    <scope>NUCLEOTIDE SEQUENCE</scope>
</reference>
<reference evidence="6" key="2">
    <citation type="journal article" date="2014" name="ISME J.">
        <title>Microbial stratification in low pH oxic and suboxic macroscopic growths along an acid mine drainage.</title>
        <authorList>
            <person name="Mendez-Garcia C."/>
            <person name="Mesa V."/>
            <person name="Sprenger R.R."/>
            <person name="Richter M."/>
            <person name="Diez M.S."/>
            <person name="Solano J."/>
            <person name="Bargiela R."/>
            <person name="Golyshina O.V."/>
            <person name="Manteca A."/>
            <person name="Ramos J.L."/>
            <person name="Gallego J.R."/>
            <person name="Llorente I."/>
            <person name="Martins Dos Santos V.A."/>
            <person name="Jensen O.N."/>
            <person name="Pelaez A.I."/>
            <person name="Sanchez J."/>
            <person name="Ferrer M."/>
        </authorList>
    </citation>
    <scope>NUCLEOTIDE SEQUENCE</scope>
</reference>
<dbReference type="PANTHER" id="PTHR43462:SF1">
    <property type="entry name" value="ALANYL-TRNA EDITING PROTEIN AARSD1"/>
    <property type="match status" value="1"/>
</dbReference>
<name>T0ZKI5_9ZZZZ</name>
<feature type="domain" description="Alanyl-transfer RNA synthetases family profile" evidence="5">
    <location>
        <begin position="1"/>
        <end position="248"/>
    </location>
</feature>
<dbReference type="Pfam" id="PF07973">
    <property type="entry name" value="tRNA_SAD"/>
    <property type="match status" value="1"/>
</dbReference>
<dbReference type="PROSITE" id="PS50860">
    <property type="entry name" value="AA_TRNA_LIGASE_II_ALA"/>
    <property type="match status" value="1"/>
</dbReference>
<keyword evidence="3" id="KW-0479">Metal-binding</keyword>
<dbReference type="SUPFAM" id="SSF55186">
    <property type="entry name" value="ThrRS/AlaRS common domain"/>
    <property type="match status" value="1"/>
</dbReference>
<dbReference type="SUPFAM" id="SSF50447">
    <property type="entry name" value="Translation proteins"/>
    <property type="match status" value="1"/>
</dbReference>
<dbReference type="PANTHER" id="PTHR43462">
    <property type="entry name" value="ALANYL-TRNA EDITING PROTEIN"/>
    <property type="match status" value="1"/>
</dbReference>
<gene>
    <name evidence="6" type="ORF">B2A_09382</name>
</gene>
<dbReference type="InterPro" id="IPR009000">
    <property type="entry name" value="Transl_B-barrel_sf"/>
</dbReference>
<sequence>MMKRESADVMVEKLYLTDSYLKEFRARVTTANGNRIYLDKTAFYPSGGGQPSDMGVVLYGPGSTSVSIIDVEKDGDDIAHTISDGGVFTAGSEVVGKIDWDRRYAHMRYHTALHIIDGVVHKEYQGSITGGQIYEDSARMDFDVPNMDKTMMLGILGKAQDVIDESHKVSVRFLGKEEALSIKELSRTGPGNDLLRKLDVVRVIDIEGFDMQMDGGTHVANTREVGKLSMLNYENKGSHNKRVSIKLD</sequence>
<evidence type="ECO:0000256" key="3">
    <source>
        <dbReference type="ARBA" id="ARBA00022723"/>
    </source>
</evidence>
<dbReference type="GO" id="GO:0002161">
    <property type="term" value="F:aminoacyl-tRNA deacylase activity"/>
    <property type="evidence" value="ECO:0007669"/>
    <property type="project" value="UniProtKB-ARBA"/>
</dbReference>
<dbReference type="SMART" id="SM00863">
    <property type="entry name" value="tRNA_SAD"/>
    <property type="match status" value="1"/>
</dbReference>